<dbReference type="AlphaFoldDB" id="A0A8S4R2E7"/>
<proteinExistence type="predicted"/>
<comment type="caution">
    <text evidence="1">The sequence shown here is derived from an EMBL/GenBank/DDBJ whole genome shotgun (WGS) entry which is preliminary data.</text>
</comment>
<evidence type="ECO:0000313" key="1">
    <source>
        <dbReference type="EMBL" id="CAH2228663.1"/>
    </source>
</evidence>
<accession>A0A8S4R2E7</accession>
<dbReference type="Proteomes" id="UP000838756">
    <property type="component" value="Unassembled WGS sequence"/>
</dbReference>
<organism evidence="1 2">
    <name type="scientific">Pararge aegeria aegeria</name>
    <dbReference type="NCBI Taxonomy" id="348720"/>
    <lineage>
        <taxon>Eukaryota</taxon>
        <taxon>Metazoa</taxon>
        <taxon>Ecdysozoa</taxon>
        <taxon>Arthropoda</taxon>
        <taxon>Hexapoda</taxon>
        <taxon>Insecta</taxon>
        <taxon>Pterygota</taxon>
        <taxon>Neoptera</taxon>
        <taxon>Endopterygota</taxon>
        <taxon>Lepidoptera</taxon>
        <taxon>Glossata</taxon>
        <taxon>Ditrysia</taxon>
        <taxon>Papilionoidea</taxon>
        <taxon>Nymphalidae</taxon>
        <taxon>Satyrinae</taxon>
        <taxon>Satyrini</taxon>
        <taxon>Parargina</taxon>
        <taxon>Pararge</taxon>
    </lineage>
</organism>
<dbReference type="EMBL" id="CAKXAJ010024427">
    <property type="protein sequence ID" value="CAH2228663.1"/>
    <property type="molecule type" value="Genomic_DNA"/>
</dbReference>
<sequence length="129" mass="14506">NRNNQENVIGLRIINTEGDPCPLVGMCWYDFLCDVDNKKNTRLSMSWALLRPGRVWKAIVSFCELVTQKEAAERLREVTWNLNRYVQGSGAGVILTNAACPLHEDLWAMDVGKTSPVGDKSLGWKKGRV</sequence>
<name>A0A8S4R2E7_9NEOP</name>
<keyword evidence="2" id="KW-1185">Reference proteome</keyword>
<evidence type="ECO:0000313" key="2">
    <source>
        <dbReference type="Proteomes" id="UP000838756"/>
    </source>
</evidence>
<feature type="non-terminal residue" evidence="1">
    <location>
        <position position="1"/>
    </location>
</feature>
<protein>
    <submittedName>
        <fullName evidence="1">Jg23729 protein</fullName>
    </submittedName>
</protein>
<reference evidence="1" key="1">
    <citation type="submission" date="2022-03" db="EMBL/GenBank/DDBJ databases">
        <authorList>
            <person name="Lindestad O."/>
        </authorList>
    </citation>
    <scope>NUCLEOTIDE SEQUENCE</scope>
</reference>
<dbReference type="OrthoDB" id="7480128at2759"/>
<gene>
    <name evidence="1" type="primary">jg23729</name>
    <name evidence="1" type="ORF">PAEG_LOCUS8435</name>
</gene>